<accession>A0A165KJK3</accession>
<evidence type="ECO:0000313" key="2">
    <source>
        <dbReference type="Proteomes" id="UP000076727"/>
    </source>
</evidence>
<gene>
    <name evidence="1" type="ORF">DAEQUDRAFT_172090</name>
</gene>
<name>A0A165KJK3_9APHY</name>
<reference evidence="1 2" key="1">
    <citation type="journal article" date="2016" name="Mol. Biol. Evol.">
        <title>Comparative Genomics of Early-Diverging Mushroom-Forming Fungi Provides Insights into the Origins of Lignocellulose Decay Capabilities.</title>
        <authorList>
            <person name="Nagy L.G."/>
            <person name="Riley R."/>
            <person name="Tritt A."/>
            <person name="Adam C."/>
            <person name="Daum C."/>
            <person name="Floudas D."/>
            <person name="Sun H."/>
            <person name="Yadav J.S."/>
            <person name="Pangilinan J."/>
            <person name="Larsson K.H."/>
            <person name="Matsuura K."/>
            <person name="Barry K."/>
            <person name="Labutti K."/>
            <person name="Kuo R."/>
            <person name="Ohm R.A."/>
            <person name="Bhattacharya S.S."/>
            <person name="Shirouzu T."/>
            <person name="Yoshinaga Y."/>
            <person name="Martin F.M."/>
            <person name="Grigoriev I.V."/>
            <person name="Hibbett D.S."/>
        </authorList>
    </citation>
    <scope>NUCLEOTIDE SEQUENCE [LARGE SCALE GENOMIC DNA]</scope>
    <source>
        <strain evidence="1 2">L-15889</strain>
    </source>
</reference>
<dbReference type="AlphaFoldDB" id="A0A165KJK3"/>
<keyword evidence="2" id="KW-1185">Reference proteome</keyword>
<evidence type="ECO:0000313" key="1">
    <source>
        <dbReference type="EMBL" id="KZT63225.1"/>
    </source>
</evidence>
<proteinExistence type="predicted"/>
<sequence>MSSRNLPGPRQTLSEAVLAPGQTSGTTLQTACSRKAPVFQWLALSIISDFGKSCTALIRSLRTYYLTQLIHKDITNPPPVRRSVMGTGGGGSTYRPYIMARHNLPTASHPLSYMLCTPGWPSWFAIRRAMVGTTQVPICTHTVTPRTVGLKEKTTSPGPRRMICVAG</sequence>
<dbReference type="EMBL" id="KV429213">
    <property type="protein sequence ID" value="KZT63225.1"/>
    <property type="molecule type" value="Genomic_DNA"/>
</dbReference>
<protein>
    <submittedName>
        <fullName evidence="1">Uncharacterized protein</fullName>
    </submittedName>
</protein>
<dbReference type="Proteomes" id="UP000076727">
    <property type="component" value="Unassembled WGS sequence"/>
</dbReference>
<organism evidence="1 2">
    <name type="scientific">Daedalea quercina L-15889</name>
    <dbReference type="NCBI Taxonomy" id="1314783"/>
    <lineage>
        <taxon>Eukaryota</taxon>
        <taxon>Fungi</taxon>
        <taxon>Dikarya</taxon>
        <taxon>Basidiomycota</taxon>
        <taxon>Agaricomycotina</taxon>
        <taxon>Agaricomycetes</taxon>
        <taxon>Polyporales</taxon>
        <taxon>Fomitopsis</taxon>
    </lineage>
</organism>